<dbReference type="Gene3D" id="3.30.70.370">
    <property type="match status" value="1"/>
</dbReference>
<gene>
    <name evidence="3" type="ORF">KFE25_008018</name>
</gene>
<dbReference type="GO" id="GO:0006302">
    <property type="term" value="P:double-strand break repair"/>
    <property type="evidence" value="ECO:0007669"/>
    <property type="project" value="TreeGrafter"/>
</dbReference>
<evidence type="ECO:0000313" key="3">
    <source>
        <dbReference type="EMBL" id="KAG8466639.1"/>
    </source>
</evidence>
<dbReference type="InterPro" id="IPR002298">
    <property type="entry name" value="DNA_polymerase_A"/>
</dbReference>
<proteinExistence type="predicted"/>
<dbReference type="Pfam" id="PF00476">
    <property type="entry name" value="DNA_pol_A"/>
    <property type="match status" value="1"/>
</dbReference>
<evidence type="ECO:0000259" key="2">
    <source>
        <dbReference type="SMART" id="SM00482"/>
    </source>
</evidence>
<dbReference type="GO" id="GO:0003677">
    <property type="term" value="F:DNA binding"/>
    <property type="evidence" value="ECO:0007669"/>
    <property type="project" value="InterPro"/>
</dbReference>
<protein>
    <recommendedName>
        <fullName evidence="2">DNA-directed DNA polymerase family A palm domain-containing protein</fullName>
    </recommendedName>
</protein>
<feature type="compositionally biased region" description="Low complexity" evidence="1">
    <location>
        <begin position="247"/>
        <end position="264"/>
    </location>
</feature>
<dbReference type="EMBL" id="JAGTXO010000007">
    <property type="protein sequence ID" value="KAG8466639.1"/>
    <property type="molecule type" value="Genomic_DNA"/>
</dbReference>
<comment type="caution">
    <text evidence="3">The sequence shown here is derived from an EMBL/GenBank/DDBJ whole genome shotgun (WGS) entry which is preliminary data.</text>
</comment>
<dbReference type="SMART" id="SM00482">
    <property type="entry name" value="POLAc"/>
    <property type="match status" value="1"/>
</dbReference>
<feature type="domain" description="DNA-directed DNA polymerase family A palm" evidence="2">
    <location>
        <begin position="792"/>
        <end position="998"/>
    </location>
</feature>
<accession>A0A8J5XU78</accession>
<dbReference type="Gene3D" id="1.10.150.20">
    <property type="entry name" value="5' to 3' exonuclease, C-terminal subdomain"/>
    <property type="match status" value="1"/>
</dbReference>
<dbReference type="Gene3D" id="1.20.1060.10">
    <property type="entry name" value="Taq DNA Polymerase, Chain T, domain 4"/>
    <property type="match status" value="1"/>
</dbReference>
<dbReference type="PANTHER" id="PTHR10133">
    <property type="entry name" value="DNA POLYMERASE I"/>
    <property type="match status" value="1"/>
</dbReference>
<dbReference type="GO" id="GO:0003887">
    <property type="term" value="F:DNA-directed DNA polymerase activity"/>
    <property type="evidence" value="ECO:0007669"/>
    <property type="project" value="InterPro"/>
</dbReference>
<organism evidence="3 4">
    <name type="scientific">Diacronema lutheri</name>
    <name type="common">Unicellular marine alga</name>
    <name type="synonym">Monochrysis lutheri</name>
    <dbReference type="NCBI Taxonomy" id="2081491"/>
    <lineage>
        <taxon>Eukaryota</taxon>
        <taxon>Haptista</taxon>
        <taxon>Haptophyta</taxon>
        <taxon>Pavlovophyceae</taxon>
        <taxon>Pavlovales</taxon>
        <taxon>Pavlovaceae</taxon>
        <taxon>Diacronema</taxon>
    </lineage>
</organism>
<sequence length="1051" mass="108896">MGAFRYARPAPEAPLELVARHAESYVRYLPADERELAAHVVDLPARAWTTERRVAGAANGRARVHAAAAPRPSSGWATAARGAASAEGARRARIEPAADVAAAGLLTPREADEWHFDAPPAPVPFGAALDWSTAAMAWDEPWVGDARGPEWMGTPIVAEHTLLAPVALSPRTPLSDAATPDARGAHLSACATQRAGVPASPAVAGSDSRADACARPKGGGAGGPRSGEPLWPQLPTMRAQLDASVGARAGAAGGPAHATGASGADGTRAPKRARLALAEPPAAPHGAPSAAKAALSCSVLAATGMQRIAPAHAEPSAPSAPSARASAMERTPLSAAREVAMSRAELDGARAQRWPELRAVAMQLVFSDGTSSFHGARPGAPGARVAAAALFGFGTEGEPLHAALALSEGAVSGAEDVAGARQMVVLAWGIVRSVLVSPTCLLVLPNAQLVLGALAEYAPPASPPMRPESSRLDLARIRTAAMLDPVILAWLLEPDDSSDNVSVLDARHAPQPDAAGATAPAPGACEAAWRLCDKLYAALLAAYGGERARPALNELIAREMAVVPTLARMERLGLPLDTAGLSAAAAAVDVDMESHAATARRLARKPDLNLSSPQQLAVVLWDELRLTRPGGARRGAPARSTDEPTLRRLRDELAQRVDAERPGGADGADGRGGGCAREHLALVEAVLAHRTVAKLKSTYLEPLVHLQLSDTAHAPAPTRHDGDGVPFGGAGGTRVRSRWAHTGTGTGRLASSQPNVQNIPREPYTLSALGAGAGARADGGAAVAPALHVICVRDAIVPHGGAGALLSADYSQLEVRILALLSRDAALCARLSSEADIFRTIGAAILGKPAALIDDGERAMTKKVLYALIYGLGTERLAAELKVPTARAQQLKGVLLSRFGQLRDFIDSCKNAARRNGHVRTLGGRRRPLPAIASVVDEERARAERQCVNSIVQGTAADIVKASMVLAERALAAAALGERVRLIAQIHDELLFEVVERADVPRAAAAVRRAMEGVCQDGPACLRLGARLPVKVTAGPSWGRMQPVGVARTRT</sequence>
<feature type="region of interest" description="Disordered" evidence="1">
    <location>
        <begin position="247"/>
        <end position="268"/>
    </location>
</feature>
<dbReference type="InterPro" id="IPR043502">
    <property type="entry name" value="DNA/RNA_pol_sf"/>
</dbReference>
<keyword evidence="4" id="KW-1185">Reference proteome</keyword>
<name>A0A8J5XU78_DIALT</name>
<dbReference type="PANTHER" id="PTHR10133:SF62">
    <property type="entry name" value="DNA POLYMERASE THETA"/>
    <property type="match status" value="1"/>
</dbReference>
<dbReference type="GO" id="GO:0006261">
    <property type="term" value="P:DNA-templated DNA replication"/>
    <property type="evidence" value="ECO:0007669"/>
    <property type="project" value="InterPro"/>
</dbReference>
<feature type="region of interest" description="Disordered" evidence="1">
    <location>
        <begin position="193"/>
        <end position="232"/>
    </location>
</feature>
<dbReference type="PRINTS" id="PR00868">
    <property type="entry name" value="DNAPOLI"/>
</dbReference>
<evidence type="ECO:0000256" key="1">
    <source>
        <dbReference type="SAM" id="MobiDB-lite"/>
    </source>
</evidence>
<dbReference type="SUPFAM" id="SSF56672">
    <property type="entry name" value="DNA/RNA polymerases"/>
    <property type="match status" value="1"/>
</dbReference>
<dbReference type="OrthoDB" id="2320933at2759"/>
<evidence type="ECO:0000313" key="4">
    <source>
        <dbReference type="Proteomes" id="UP000751190"/>
    </source>
</evidence>
<dbReference type="FunFam" id="1.10.150.20:FF:000002">
    <property type="entry name" value="DNA polymerase I"/>
    <property type="match status" value="1"/>
</dbReference>
<dbReference type="InterPro" id="IPR001098">
    <property type="entry name" value="DNA-dir_DNA_pol_A_palm_dom"/>
</dbReference>
<dbReference type="AlphaFoldDB" id="A0A8J5XU78"/>
<reference evidence="3" key="1">
    <citation type="submission" date="2021-05" db="EMBL/GenBank/DDBJ databases">
        <title>The genome of the haptophyte Pavlova lutheri (Diacronema luteri, Pavlovales) - a model for lipid biosynthesis in eukaryotic algae.</title>
        <authorList>
            <person name="Hulatt C.J."/>
            <person name="Posewitz M.C."/>
        </authorList>
    </citation>
    <scope>NUCLEOTIDE SEQUENCE</scope>
    <source>
        <strain evidence="3">NIVA-4/92</strain>
    </source>
</reference>
<dbReference type="Proteomes" id="UP000751190">
    <property type="component" value="Unassembled WGS sequence"/>
</dbReference>